<evidence type="ECO:0008006" key="4">
    <source>
        <dbReference type="Google" id="ProtNLM"/>
    </source>
</evidence>
<proteinExistence type="predicted"/>
<dbReference type="Pfam" id="PF07813">
    <property type="entry name" value="LTXXQ"/>
    <property type="match status" value="1"/>
</dbReference>
<protein>
    <recommendedName>
        <fullName evidence="4">Lipoprotein</fullName>
    </recommendedName>
</protein>
<dbReference type="KEGG" id="glt:GlitD10_1477"/>
<dbReference type="EMBL" id="CP017675">
    <property type="protein sequence ID" value="APB33799.1"/>
    <property type="molecule type" value="Genomic_DNA"/>
</dbReference>
<evidence type="ECO:0000313" key="2">
    <source>
        <dbReference type="EMBL" id="APB33799.1"/>
    </source>
</evidence>
<sequence>MKTAAKITPLVLGLSIFLSGCGLFSPKPVDPPASPSPMASPGESGGNPITLGTQGTERAGTDPLELFQNPQIKQEIGITDEQSTKIKAIGDQFRQDTRALVKGLNLGQMAPAERDKKLDEIKDEMEKEIGEARTAVEQVLTPEQLKRFKEITLQIYGFGILSYENFVQELQLTPEQQTQLKKLRDDTWSSMRVNLKVPEPGADSKQIIATNRKRMDQILQESNGKALAVLTPDQQKLVENLKGTKFDFVPPQPG</sequence>
<dbReference type="STRING" id="1188229.GlitD10_1477"/>
<evidence type="ECO:0000256" key="1">
    <source>
        <dbReference type="SAM" id="MobiDB-lite"/>
    </source>
</evidence>
<organism evidence="2 3">
    <name type="scientific">Gloeomargarita lithophora Alchichica-D10</name>
    <dbReference type="NCBI Taxonomy" id="1188229"/>
    <lineage>
        <taxon>Bacteria</taxon>
        <taxon>Bacillati</taxon>
        <taxon>Cyanobacteriota</taxon>
        <taxon>Cyanophyceae</taxon>
        <taxon>Gloeomargaritales</taxon>
        <taxon>Gloeomargaritaceae</taxon>
        <taxon>Gloeomargarita</taxon>
    </lineage>
</organism>
<dbReference type="RefSeq" id="WP_071454330.1">
    <property type="nucleotide sequence ID" value="NZ_CP017675.1"/>
</dbReference>
<dbReference type="Gene3D" id="1.20.120.1490">
    <property type="match status" value="1"/>
</dbReference>
<feature type="region of interest" description="Disordered" evidence="1">
    <location>
        <begin position="28"/>
        <end position="61"/>
    </location>
</feature>
<dbReference type="GO" id="GO:0042597">
    <property type="term" value="C:periplasmic space"/>
    <property type="evidence" value="ECO:0007669"/>
    <property type="project" value="InterPro"/>
</dbReference>
<dbReference type="OrthoDB" id="582800at2"/>
<name>A0A1J0AD13_9CYAN</name>
<accession>A0A1J0AD13</accession>
<evidence type="ECO:0000313" key="3">
    <source>
        <dbReference type="Proteomes" id="UP000180235"/>
    </source>
</evidence>
<gene>
    <name evidence="2" type="ORF">GlitD10_1477</name>
</gene>
<dbReference type="Proteomes" id="UP000180235">
    <property type="component" value="Chromosome"/>
</dbReference>
<keyword evidence="3" id="KW-1185">Reference proteome</keyword>
<dbReference type="InterPro" id="IPR012899">
    <property type="entry name" value="LTXXQ"/>
</dbReference>
<dbReference type="PROSITE" id="PS51257">
    <property type="entry name" value="PROKAR_LIPOPROTEIN"/>
    <property type="match status" value="1"/>
</dbReference>
<reference evidence="2 3" key="1">
    <citation type="submission" date="2016-10" db="EMBL/GenBank/DDBJ databases">
        <title>Description of Gloeomargarita lithophora gen. nov., sp. nov., a thylakoid-bearing basal-branching cyanobacterium with intracellular carbonates, and proposal for Gloeomargaritales ord. nov.</title>
        <authorList>
            <person name="Moreira D."/>
            <person name="Tavera R."/>
            <person name="Benzerara K."/>
            <person name="Skouri-Panet F."/>
            <person name="Couradeau E."/>
            <person name="Gerard E."/>
            <person name="Loussert C."/>
            <person name="Novelo E."/>
            <person name="Zivanovic Y."/>
            <person name="Lopez-Garcia P."/>
        </authorList>
    </citation>
    <scope>NUCLEOTIDE SEQUENCE [LARGE SCALE GENOMIC DNA]</scope>
    <source>
        <strain evidence="2 3">D10</strain>
    </source>
</reference>
<dbReference type="AlphaFoldDB" id="A0A1J0AD13"/>